<organism evidence="1">
    <name type="scientific">uncultured Caudovirales phage</name>
    <dbReference type="NCBI Taxonomy" id="2100421"/>
    <lineage>
        <taxon>Viruses</taxon>
        <taxon>Duplodnaviria</taxon>
        <taxon>Heunggongvirae</taxon>
        <taxon>Uroviricota</taxon>
        <taxon>Caudoviricetes</taxon>
        <taxon>Peduoviridae</taxon>
        <taxon>Maltschvirus</taxon>
        <taxon>Maltschvirus maltsch</taxon>
    </lineage>
</organism>
<reference evidence="1" key="1">
    <citation type="submission" date="2020-04" db="EMBL/GenBank/DDBJ databases">
        <authorList>
            <person name="Chiriac C."/>
            <person name="Salcher M."/>
            <person name="Ghai R."/>
            <person name="Kavagutti S V."/>
        </authorList>
    </citation>
    <scope>NUCLEOTIDE SEQUENCE</scope>
</reference>
<proteinExistence type="predicted"/>
<gene>
    <name evidence="1" type="ORF">UFOVP457_35</name>
</gene>
<protein>
    <submittedName>
        <fullName evidence="1">Tail tubular protein Gp11</fullName>
    </submittedName>
</protein>
<evidence type="ECO:0000313" key="1">
    <source>
        <dbReference type="EMBL" id="CAB4144270.1"/>
    </source>
</evidence>
<dbReference type="EMBL" id="LR796435">
    <property type="protein sequence ID" value="CAB4144270.1"/>
    <property type="molecule type" value="Genomic_DNA"/>
</dbReference>
<sequence>MGVFFLLRYNESMPTSKLNVFNRALAALHQEPVIDVNSHTPELAKLRSAEEMTRQALLQSQRWDFATKRTELTYISDYTFGEYTKLFALPNDYLEVWRVYDIEGQDIDYAKISDGLICDASRVFVEYVFDETDYSKYDATFGEALALALAERVSENVLYSDSKTDYIAKAAAKQQAIAASKAVGRSPRTWSQSTTWLNGRNNY</sequence>
<accession>A0A6J5MGN1</accession>
<name>A0A6J5MGN1_9CAUD</name>